<dbReference type="Gene3D" id="3.30.479.30">
    <property type="entry name" value="Band 7 domain"/>
    <property type="match status" value="1"/>
</dbReference>
<dbReference type="EMBL" id="BJCE01000099">
    <property type="protein sequence ID" value="GCL37834.1"/>
    <property type="molecule type" value="Genomic_DNA"/>
</dbReference>
<dbReference type="InterPro" id="IPR036013">
    <property type="entry name" value="Band_7/SPFH_dom_sf"/>
</dbReference>
<dbReference type="Proteomes" id="UP000300142">
    <property type="component" value="Unassembled WGS sequence"/>
</dbReference>
<dbReference type="SMART" id="SM00244">
    <property type="entry name" value="PHB"/>
    <property type="match status" value="1"/>
</dbReference>
<keyword evidence="3" id="KW-1185">Reference proteome</keyword>
<dbReference type="CDD" id="cd03401">
    <property type="entry name" value="SPFH_prohibitin"/>
    <property type="match status" value="1"/>
</dbReference>
<dbReference type="PANTHER" id="PTHR23222">
    <property type="entry name" value="PROHIBITIN"/>
    <property type="match status" value="1"/>
</dbReference>
<accession>A0A480A6F8</accession>
<evidence type="ECO:0000313" key="2">
    <source>
        <dbReference type="EMBL" id="GCL37834.1"/>
    </source>
</evidence>
<feature type="domain" description="Band 7" evidence="1">
    <location>
        <begin position="25"/>
        <end position="188"/>
    </location>
</feature>
<dbReference type="AlphaFoldDB" id="A0A480A6F8"/>
<evidence type="ECO:0000313" key="3">
    <source>
        <dbReference type="Proteomes" id="UP000300142"/>
    </source>
</evidence>
<dbReference type="InterPro" id="IPR000163">
    <property type="entry name" value="Prohibitin"/>
</dbReference>
<dbReference type="PRINTS" id="PR00679">
    <property type="entry name" value="PROHIBITIN"/>
</dbReference>
<proteinExistence type="predicted"/>
<dbReference type="GO" id="GO:0016020">
    <property type="term" value="C:membrane"/>
    <property type="evidence" value="ECO:0007669"/>
    <property type="project" value="InterPro"/>
</dbReference>
<protein>
    <submittedName>
        <fullName evidence="2">Band 7 protein</fullName>
    </submittedName>
</protein>
<dbReference type="RefSeq" id="WP_137667898.1">
    <property type="nucleotide sequence ID" value="NZ_BJCE01000099.1"/>
</dbReference>
<dbReference type="Pfam" id="PF01145">
    <property type="entry name" value="Band_7"/>
    <property type="match status" value="1"/>
</dbReference>
<dbReference type="InterPro" id="IPR001107">
    <property type="entry name" value="Band_7"/>
</dbReference>
<comment type="caution">
    <text evidence="2">The sequence shown here is derived from an EMBL/GenBank/DDBJ whole genome shotgun (WGS) entry which is preliminary data.</text>
</comment>
<sequence length="269" mass="30183">MKKYHTFKKAGKLTALICLITILVTPFVIVNAGERGVLMKFGNVQDPVLGEGIHLIIPVVNTVKKLSIRIQKQSISTESISKDLQNIFTQVVLNWHIQPIKTNLVFQQIGDEKNIIDMIIDPAIAEVVKAIVAQYTAEEIITRREDVKNKLDNFLRQRLDNYYIIVDDVSLVNINFSDQFIEAVEAKQVAAQEAKRAEFLAIKAAKEAEAKVNLAKGEAESLSLLKNILTPELLQRQALEKWNGKLPLIVGKEDFKIGDIQQLITASEN</sequence>
<reference evidence="3" key="1">
    <citation type="submission" date="2019-02" db="EMBL/GenBank/DDBJ databases">
        <title>Draft genome sequence of Sphaerospermopsis reniformis NIES-1949.</title>
        <authorList>
            <person name="Yamaguchi H."/>
            <person name="Suzuki S."/>
            <person name="Kawachi M."/>
        </authorList>
    </citation>
    <scope>NUCLEOTIDE SEQUENCE [LARGE SCALE GENOMIC DNA]</scope>
    <source>
        <strain evidence="3">NIES-1949</strain>
    </source>
</reference>
<name>A0A480A6F8_9CYAN</name>
<dbReference type="SUPFAM" id="SSF117892">
    <property type="entry name" value="Band 7/SPFH domain"/>
    <property type="match status" value="1"/>
</dbReference>
<dbReference type="PANTHER" id="PTHR23222:SF0">
    <property type="entry name" value="PROHIBITIN 1"/>
    <property type="match status" value="1"/>
</dbReference>
<gene>
    <name evidence="2" type="ORF">SR1949_29460</name>
</gene>
<evidence type="ECO:0000259" key="1">
    <source>
        <dbReference type="SMART" id="SM00244"/>
    </source>
</evidence>
<organism evidence="2 3">
    <name type="scientific">Sphaerospermopsis reniformis</name>
    <dbReference type="NCBI Taxonomy" id="531300"/>
    <lineage>
        <taxon>Bacteria</taxon>
        <taxon>Bacillati</taxon>
        <taxon>Cyanobacteriota</taxon>
        <taxon>Cyanophyceae</taxon>
        <taxon>Nostocales</taxon>
        <taxon>Aphanizomenonaceae</taxon>
        <taxon>Sphaerospermopsis</taxon>
    </lineage>
</organism>